<name>A0AAJ0EBF4_9PEZI</name>
<accession>A0AAJ0EBF4</accession>
<feature type="non-terminal residue" evidence="2">
    <location>
        <position position="1"/>
    </location>
</feature>
<evidence type="ECO:0000313" key="3">
    <source>
        <dbReference type="Proteomes" id="UP001243989"/>
    </source>
</evidence>
<evidence type="ECO:0000313" key="2">
    <source>
        <dbReference type="EMBL" id="KAK1625546.1"/>
    </source>
</evidence>
<dbReference type="RefSeq" id="XP_060441541.1">
    <property type="nucleotide sequence ID" value="XM_060585158.1"/>
</dbReference>
<keyword evidence="3" id="KW-1185">Reference proteome</keyword>
<organism evidence="2 3">
    <name type="scientific">Colletotrichum phormii</name>
    <dbReference type="NCBI Taxonomy" id="359342"/>
    <lineage>
        <taxon>Eukaryota</taxon>
        <taxon>Fungi</taxon>
        <taxon>Dikarya</taxon>
        <taxon>Ascomycota</taxon>
        <taxon>Pezizomycotina</taxon>
        <taxon>Sordariomycetes</taxon>
        <taxon>Hypocreomycetidae</taxon>
        <taxon>Glomerellales</taxon>
        <taxon>Glomerellaceae</taxon>
        <taxon>Colletotrichum</taxon>
        <taxon>Colletotrichum acutatum species complex</taxon>
    </lineage>
</organism>
<comment type="caution">
    <text evidence="2">The sequence shown here is derived from an EMBL/GenBank/DDBJ whole genome shotgun (WGS) entry which is preliminary data.</text>
</comment>
<dbReference type="EMBL" id="JAHMHQ010000020">
    <property type="protein sequence ID" value="KAK1625546.1"/>
    <property type="molecule type" value="Genomic_DNA"/>
</dbReference>
<sequence length="190" mass="22124">APVQSQEYLYFPQQIDRQNLKMTRMMAYRSKRCHSGPPPCRLRLSKSSYLTVRIAVMGLGGGRWPDRVEFSAEGEFNWCTVPVEKLSKERIWTWRIWKIGFRCDGGSKIEIVCRCWDNALQTQPPDVRTAWNRGLQVTSSCHRILVYSIVNNRQNTKARLQEFADKVISFAPITVPLAFLSQSRDEYEEF</sequence>
<proteinExistence type="predicted"/>
<dbReference type="GO" id="GO:0005739">
    <property type="term" value="C:mitochondrion"/>
    <property type="evidence" value="ECO:0007669"/>
    <property type="project" value="TreeGrafter"/>
</dbReference>
<feature type="domain" description="Moybdenum cofactor oxidoreductase dimerisation" evidence="1">
    <location>
        <begin position="60"/>
        <end position="146"/>
    </location>
</feature>
<dbReference type="AlphaFoldDB" id="A0AAJ0EBF4"/>
<dbReference type="Gene3D" id="2.60.40.650">
    <property type="match status" value="1"/>
</dbReference>
<dbReference type="SUPFAM" id="SSF81296">
    <property type="entry name" value="E set domains"/>
    <property type="match status" value="1"/>
</dbReference>
<dbReference type="Pfam" id="PF03404">
    <property type="entry name" value="Mo-co_dimer"/>
    <property type="match status" value="1"/>
</dbReference>
<reference evidence="2" key="1">
    <citation type="submission" date="2021-06" db="EMBL/GenBank/DDBJ databases">
        <title>Comparative genomics, transcriptomics and evolutionary studies reveal genomic signatures of adaptation to plant cell wall in hemibiotrophic fungi.</title>
        <authorList>
            <consortium name="DOE Joint Genome Institute"/>
            <person name="Baroncelli R."/>
            <person name="Diaz J.F."/>
            <person name="Benocci T."/>
            <person name="Peng M."/>
            <person name="Battaglia E."/>
            <person name="Haridas S."/>
            <person name="Andreopoulos W."/>
            <person name="Labutti K."/>
            <person name="Pangilinan J."/>
            <person name="Floch G.L."/>
            <person name="Makela M.R."/>
            <person name="Henrissat B."/>
            <person name="Grigoriev I.V."/>
            <person name="Crouch J.A."/>
            <person name="De Vries R.P."/>
            <person name="Sukno S.A."/>
            <person name="Thon M.R."/>
        </authorList>
    </citation>
    <scope>NUCLEOTIDE SEQUENCE</scope>
    <source>
        <strain evidence="2">CBS 102054</strain>
    </source>
</reference>
<dbReference type="GO" id="GO:0043546">
    <property type="term" value="F:molybdopterin cofactor binding"/>
    <property type="evidence" value="ECO:0007669"/>
    <property type="project" value="TreeGrafter"/>
</dbReference>
<dbReference type="InterPro" id="IPR014756">
    <property type="entry name" value="Ig_E-set"/>
</dbReference>
<dbReference type="PANTHER" id="PTHR19372">
    <property type="entry name" value="SULFITE REDUCTASE"/>
    <property type="match status" value="1"/>
</dbReference>
<dbReference type="Proteomes" id="UP001243989">
    <property type="component" value="Unassembled WGS sequence"/>
</dbReference>
<dbReference type="PANTHER" id="PTHR19372:SF6">
    <property type="entry name" value="SULFITE OXIDASE"/>
    <property type="match status" value="1"/>
</dbReference>
<dbReference type="GO" id="GO:0020037">
    <property type="term" value="F:heme binding"/>
    <property type="evidence" value="ECO:0007669"/>
    <property type="project" value="TreeGrafter"/>
</dbReference>
<evidence type="ECO:0000259" key="1">
    <source>
        <dbReference type="Pfam" id="PF03404"/>
    </source>
</evidence>
<dbReference type="GeneID" id="85470020"/>
<dbReference type="GO" id="GO:0006790">
    <property type="term" value="P:sulfur compound metabolic process"/>
    <property type="evidence" value="ECO:0007669"/>
    <property type="project" value="TreeGrafter"/>
</dbReference>
<dbReference type="GO" id="GO:0030151">
    <property type="term" value="F:molybdenum ion binding"/>
    <property type="evidence" value="ECO:0007669"/>
    <property type="project" value="InterPro"/>
</dbReference>
<dbReference type="InterPro" id="IPR005066">
    <property type="entry name" value="MoCF_OxRdtse_dimer"/>
</dbReference>
<protein>
    <recommendedName>
        <fullName evidence="1">Moybdenum cofactor oxidoreductase dimerisation domain-containing protein</fullName>
    </recommendedName>
</protein>
<gene>
    <name evidence="2" type="ORF">BDP81DRAFT_327756</name>
</gene>
<dbReference type="GO" id="GO:0008482">
    <property type="term" value="F:sulfite oxidase activity"/>
    <property type="evidence" value="ECO:0007669"/>
    <property type="project" value="TreeGrafter"/>
</dbReference>